<accession>A0A1I7SVN8</accession>
<dbReference type="InterPro" id="IPR000731">
    <property type="entry name" value="SSD"/>
</dbReference>
<dbReference type="SUPFAM" id="SSF82866">
    <property type="entry name" value="Multidrug efflux transporter AcrB transmembrane domain"/>
    <property type="match status" value="2"/>
</dbReference>
<feature type="transmembrane region" description="Helical" evidence="8">
    <location>
        <begin position="1225"/>
        <end position="1245"/>
    </location>
</feature>
<feature type="transmembrane region" description="Helical" evidence="8">
    <location>
        <begin position="1158"/>
        <end position="1178"/>
    </location>
</feature>
<feature type="transmembrane region" description="Helical" evidence="8">
    <location>
        <begin position="720"/>
        <end position="741"/>
    </location>
</feature>
<dbReference type="GO" id="GO:0097108">
    <property type="term" value="F:hedgehog family protein binding"/>
    <property type="evidence" value="ECO:0007669"/>
    <property type="project" value="TreeGrafter"/>
</dbReference>
<evidence type="ECO:0000256" key="3">
    <source>
        <dbReference type="ARBA" id="ARBA00022692"/>
    </source>
</evidence>
<dbReference type="WBParaSite" id="BXY_1711600.1">
    <property type="protein sequence ID" value="BXY_1711600.1"/>
    <property type="gene ID" value="BXY_1711600"/>
</dbReference>
<evidence type="ECO:0000256" key="6">
    <source>
        <dbReference type="ARBA" id="ARBA00023180"/>
    </source>
</evidence>
<feature type="transmembrane region" description="Helical" evidence="8">
    <location>
        <begin position="1127"/>
        <end position="1151"/>
    </location>
</feature>
<dbReference type="InterPro" id="IPR053958">
    <property type="entry name" value="HMGCR/SNAP/NPC1-like_SSD"/>
</dbReference>
<keyword evidence="6" id="KW-0325">Glycoprotein</keyword>
<feature type="region of interest" description="Disordered" evidence="7">
    <location>
        <begin position="422"/>
        <end position="443"/>
    </location>
</feature>
<evidence type="ECO:0000313" key="10">
    <source>
        <dbReference type="Proteomes" id="UP000095284"/>
    </source>
</evidence>
<dbReference type="eggNOG" id="KOG1935">
    <property type="taxonomic scope" value="Eukaryota"/>
</dbReference>
<feature type="transmembrane region" description="Helical" evidence="8">
    <location>
        <begin position="635"/>
        <end position="659"/>
    </location>
</feature>
<feature type="transmembrane region" description="Helical" evidence="8">
    <location>
        <begin position="1184"/>
        <end position="1213"/>
    </location>
</feature>
<feature type="compositionally biased region" description="Basic and acidic residues" evidence="7">
    <location>
        <begin position="1356"/>
        <end position="1365"/>
    </location>
</feature>
<feature type="compositionally biased region" description="Low complexity" evidence="7">
    <location>
        <begin position="1319"/>
        <end position="1332"/>
    </location>
</feature>
<feature type="compositionally biased region" description="Basic and acidic residues" evidence="7">
    <location>
        <begin position="1308"/>
        <end position="1318"/>
    </location>
</feature>
<organism evidence="10 11">
    <name type="scientific">Bursaphelenchus xylophilus</name>
    <name type="common">Pinewood nematode worm</name>
    <name type="synonym">Aphelenchoides xylophilus</name>
    <dbReference type="NCBI Taxonomy" id="6326"/>
    <lineage>
        <taxon>Eukaryota</taxon>
        <taxon>Metazoa</taxon>
        <taxon>Ecdysozoa</taxon>
        <taxon>Nematoda</taxon>
        <taxon>Chromadorea</taxon>
        <taxon>Rhabditida</taxon>
        <taxon>Tylenchina</taxon>
        <taxon>Tylenchomorpha</taxon>
        <taxon>Aphelenchoidea</taxon>
        <taxon>Aphelenchoididae</taxon>
        <taxon>Bursaphelenchus</taxon>
    </lineage>
</organism>
<dbReference type="GO" id="GO:0008158">
    <property type="term" value="F:hedgehog receptor activity"/>
    <property type="evidence" value="ECO:0007669"/>
    <property type="project" value="TreeGrafter"/>
</dbReference>
<protein>
    <submittedName>
        <fullName evidence="11">SSD domain-containing protein</fullName>
    </submittedName>
</protein>
<keyword evidence="3 8" id="KW-0812">Transmembrane</keyword>
<dbReference type="GO" id="GO:0045879">
    <property type="term" value="P:negative regulation of smoothened signaling pathway"/>
    <property type="evidence" value="ECO:0007669"/>
    <property type="project" value="TreeGrafter"/>
</dbReference>
<feature type="transmembrane region" description="Helical" evidence="8">
    <location>
        <begin position="1251"/>
        <end position="1274"/>
    </location>
</feature>
<evidence type="ECO:0000256" key="4">
    <source>
        <dbReference type="ARBA" id="ARBA00022989"/>
    </source>
</evidence>
<dbReference type="SMR" id="A0A1I7SVN8"/>
<feature type="transmembrane region" description="Helical" evidence="8">
    <location>
        <begin position="610"/>
        <end position="628"/>
    </location>
</feature>
<dbReference type="GO" id="GO:0005119">
    <property type="term" value="F:smoothened binding"/>
    <property type="evidence" value="ECO:0007669"/>
    <property type="project" value="TreeGrafter"/>
</dbReference>
<feature type="transmembrane region" description="Helical" evidence="8">
    <location>
        <begin position="679"/>
        <end position="699"/>
    </location>
</feature>
<feature type="transmembrane region" description="Helical" evidence="8">
    <location>
        <begin position="99"/>
        <end position="119"/>
    </location>
</feature>
<evidence type="ECO:0000256" key="2">
    <source>
        <dbReference type="ARBA" id="ARBA00005585"/>
    </source>
</evidence>
<evidence type="ECO:0000256" key="7">
    <source>
        <dbReference type="SAM" id="MobiDB-lite"/>
    </source>
</evidence>
<keyword evidence="4 8" id="KW-1133">Transmembrane helix</keyword>
<feature type="domain" description="SSD" evidence="9">
    <location>
        <begin position="611"/>
        <end position="772"/>
    </location>
</feature>
<comment type="similarity">
    <text evidence="2">Belongs to the patched family.</text>
</comment>
<dbReference type="GO" id="GO:0018996">
    <property type="term" value="P:molting cycle, collagen and cuticulin-based cuticle"/>
    <property type="evidence" value="ECO:0007669"/>
    <property type="project" value="UniProtKB-ARBA"/>
</dbReference>
<dbReference type="GO" id="GO:0005886">
    <property type="term" value="C:plasma membrane"/>
    <property type="evidence" value="ECO:0007669"/>
    <property type="project" value="TreeGrafter"/>
</dbReference>
<proteinExistence type="inferred from homology"/>
<dbReference type="Gene3D" id="1.20.1640.10">
    <property type="entry name" value="Multidrug efflux transporter AcrB transmembrane domain"/>
    <property type="match status" value="2"/>
</dbReference>
<evidence type="ECO:0000313" key="11">
    <source>
        <dbReference type="WBParaSite" id="BXY_1711600.1"/>
    </source>
</evidence>
<evidence type="ECO:0000259" key="9">
    <source>
        <dbReference type="PROSITE" id="PS50156"/>
    </source>
</evidence>
<evidence type="ECO:0000256" key="5">
    <source>
        <dbReference type="ARBA" id="ARBA00023136"/>
    </source>
</evidence>
<feature type="transmembrane region" description="Helical" evidence="8">
    <location>
        <begin position="753"/>
        <end position="772"/>
    </location>
</feature>
<dbReference type="FunFam" id="1.20.1640.10:FF:000031">
    <property type="entry name" value="PaTChed family"/>
    <property type="match status" value="1"/>
</dbReference>
<dbReference type="PANTHER" id="PTHR46022:SF6">
    <property type="entry name" value="PROTEIN PATCHED HOMOLOG 3"/>
    <property type="match status" value="1"/>
</dbReference>
<name>A0A1I7SVN8_BURXY</name>
<keyword evidence="5 8" id="KW-0472">Membrane</keyword>
<evidence type="ECO:0000256" key="8">
    <source>
        <dbReference type="SAM" id="Phobius"/>
    </source>
</evidence>
<dbReference type="PROSITE" id="PS50156">
    <property type="entry name" value="SSD"/>
    <property type="match status" value="1"/>
</dbReference>
<evidence type="ECO:0000256" key="1">
    <source>
        <dbReference type="ARBA" id="ARBA00004141"/>
    </source>
</evidence>
<dbReference type="Pfam" id="PF12349">
    <property type="entry name" value="Sterol-sensing"/>
    <property type="match status" value="1"/>
</dbReference>
<comment type="subcellular location">
    <subcellularLocation>
        <location evidence="1">Membrane</location>
        <topology evidence="1">Multi-pass membrane protein</topology>
    </subcellularLocation>
</comment>
<sequence>MKVHSDSADPEHPHVRKRKSRLHQIISDKVVGRSDSAKFSETWKQNFMHHPSWCDADMCLQQIEAGNASGNTIALYSRAFFQQCLYYMGAFVQKNPKKILFAGIVVFTAFLLGLQYVVIETDIVKLWVSQGGRLDEELNYLNRIRNEYHRIHKRAAQITAPPIKPNVTMRKPDIKIEAPEIPSGNGLGGGFQVLIQTPQIKGKNLLTKEGLLQHVKIMQEVAQYKIEMYGETWTLADICFKPPAPKLPAGTLNGAIETLLEKIIPCIWITPIDCYWEGAKPLGPDPPLVLGEEITTFINSLPKGNITWKNLDPGKVVREVSQLLELGLVENFFERAGIGSAYLDRPCIDPLDPECPPEAPNNFNRCKAFEKFMIWNEALPQSERVKLDEEVAFNSTGIKNANEIDLVGQLFGGRKKRAASNATTSDDYYDSENDYATDHSKSEKKEDPKAVLCQKYGKSFLKWMDKNQGKWKMFLEMEHFPKYPDYGQVMTGGCLGFGKNIMKWPEDLIIGGVKHNDHHVTEAAAFQSVFLVAGAGDVYNRFRATKGNLKPNLDRSTFTIGQANDIVQTWQRNFTKKIYDHKLNHDSNIRTLHPLASTSVADMLEEFSQFKFLIIFVGYVLMIIYAGWSQCRFDGCWFSVDSACQLAIWGVLLITYSSIGGLGFSTLLGINFNAATTQIVPFLTLGLGIDDMFLLLHNYNGVLQSVKSKEIAILMKETGMSILITSTNNILAFTTGIILPIPALRSFCLQTSILLSFNLFTIMIMYPALISLDIKRRKRGVRDMTFCCGKKNKKQLQPEESSNQLVKTASVDKHTGEFSLPVENKVPDYKWYTLEGFMIGYYIPWLRKPAVKVFILLGCLTMFVSGCVGLYKSKIGLELADVLPENTAPSAFLKAREEYFSFYPMFAVLKGAEVDYPNQQAKIEQLRQDIAKSGFIIKVDGHPSEPYWMMMMRVWLRSVQKELDRGVSEKLIDPVTGNFSWTDRRVTDDMRLARRLLCSYGNKFNCTGRIGVVKLIESDDTINPEGFYNYLTGWFNIDNMMYYVSQAAFFPSPPRWGFSPKEDGIVPPAPHLLYSQIPFYGTHLTDTPVIVEMIREIRAICEKYTDDGLPVFPSGIAFTFWEQYLHLSYFLVLAIVVIAAAVLVVISIIVFNPWAAAMVAIVVVSMTVELAGFMGLVGVKLNPISAVTLVTAVGIGVEFTAHVVLAFLTSLGTRDERMVSCMEHMFIPVIHGGLSTLLGIIMLAFSEFEFVVIYFFVVMSALIIIGMINGLAMLPVLLSLIGPPCEVVPADGGRVLAVPPPLNKKRNDKVPLSEKKGESSASSSSSSTETSSNYHEHLATIDEECQTESNPPSSLTKDDGRKGESDPNSVQQRF</sequence>
<dbReference type="PANTHER" id="PTHR46022">
    <property type="entry name" value="PROTEIN PATCHED"/>
    <property type="match status" value="1"/>
</dbReference>
<feature type="region of interest" description="Disordered" evidence="7">
    <location>
        <begin position="1298"/>
        <end position="1374"/>
    </location>
</feature>
<dbReference type="Proteomes" id="UP000095284">
    <property type="component" value="Unplaced"/>
</dbReference>
<reference evidence="11" key="1">
    <citation type="submission" date="2016-11" db="UniProtKB">
        <authorList>
            <consortium name="WormBaseParasite"/>
        </authorList>
    </citation>
    <scope>IDENTIFICATION</scope>
</reference>